<dbReference type="InterPro" id="IPR004568">
    <property type="entry name" value="Ppantetheine-prot_Trfase_dom"/>
</dbReference>
<dbReference type="PANTHER" id="PTHR12215">
    <property type="entry name" value="PHOSPHOPANTETHEINE TRANSFERASE"/>
    <property type="match status" value="1"/>
</dbReference>
<keyword evidence="14" id="KW-1185">Reference proteome</keyword>
<proteinExistence type="inferred from homology"/>
<name>A0A0R2DZI1_9LACO</name>
<comment type="caution">
    <text evidence="13">The sequence shown here is derived from an EMBL/GenBank/DDBJ whole genome shotgun (WGS) entry which is preliminary data.</text>
</comment>
<keyword evidence="5 11" id="KW-0808">Transferase</keyword>
<dbReference type="HAMAP" id="MF_00101">
    <property type="entry name" value="AcpS"/>
    <property type="match status" value="1"/>
</dbReference>
<dbReference type="InterPro" id="IPR002582">
    <property type="entry name" value="ACPS"/>
</dbReference>
<evidence type="ECO:0000256" key="9">
    <source>
        <dbReference type="ARBA" id="ARBA00023098"/>
    </source>
</evidence>
<dbReference type="InterPro" id="IPR037143">
    <property type="entry name" value="4-PPantetheinyl_Trfase_dom_sf"/>
</dbReference>
<accession>A0A0R2DZI1</accession>
<dbReference type="Pfam" id="PF01648">
    <property type="entry name" value="ACPS"/>
    <property type="match status" value="1"/>
</dbReference>
<dbReference type="EC" id="2.7.8.7" evidence="11"/>
<dbReference type="PATRIC" id="fig|1046596.6.peg.2075"/>
<dbReference type="EMBL" id="AYYH01000057">
    <property type="protein sequence ID" value="KRN08675.1"/>
    <property type="molecule type" value="Genomic_DNA"/>
</dbReference>
<protein>
    <recommendedName>
        <fullName evidence="11">Holo-[acyl-carrier-protein] synthase</fullName>
        <shortName evidence="11">Holo-ACP synthase</shortName>
        <ecNumber evidence="11">2.7.8.7</ecNumber>
    </recommendedName>
    <alternativeName>
        <fullName evidence="11">4'-phosphopantetheinyl transferase AcpS</fullName>
    </alternativeName>
</protein>
<dbReference type="GO" id="GO:0000287">
    <property type="term" value="F:magnesium ion binding"/>
    <property type="evidence" value="ECO:0007669"/>
    <property type="project" value="UniProtKB-UniRule"/>
</dbReference>
<keyword evidence="10 11" id="KW-0275">Fatty acid biosynthesis</keyword>
<comment type="function">
    <text evidence="11">Transfers the 4'-phosphopantetheine moiety from coenzyme A to a Ser of acyl-carrier-protein.</text>
</comment>
<dbReference type="InterPro" id="IPR050559">
    <property type="entry name" value="P-Pant_transferase_sf"/>
</dbReference>
<feature type="binding site" evidence="11">
    <location>
        <position position="61"/>
    </location>
    <ligand>
        <name>Mg(2+)</name>
        <dbReference type="ChEBI" id="CHEBI:18420"/>
    </ligand>
</feature>
<evidence type="ECO:0000256" key="11">
    <source>
        <dbReference type="HAMAP-Rule" id="MF_00101"/>
    </source>
</evidence>
<keyword evidence="8 11" id="KW-0460">Magnesium</keyword>
<comment type="similarity">
    <text evidence="2">Belongs to the P-Pant transferase superfamily. Gsp/Sfp/HetI/AcpT family.</text>
</comment>
<evidence type="ECO:0000256" key="6">
    <source>
        <dbReference type="ARBA" id="ARBA00022723"/>
    </source>
</evidence>
<feature type="domain" description="4'-phosphopantetheinyl transferase" evidence="12">
    <location>
        <begin position="7"/>
        <end position="101"/>
    </location>
</feature>
<keyword evidence="6 11" id="KW-0479">Metal-binding</keyword>
<evidence type="ECO:0000259" key="12">
    <source>
        <dbReference type="Pfam" id="PF01648"/>
    </source>
</evidence>
<dbReference type="GO" id="GO:0019878">
    <property type="term" value="P:lysine biosynthetic process via aminoadipic acid"/>
    <property type="evidence" value="ECO:0007669"/>
    <property type="project" value="TreeGrafter"/>
</dbReference>
<keyword evidence="7 11" id="KW-0276">Fatty acid metabolism</keyword>
<keyword evidence="3 11" id="KW-0963">Cytoplasm</keyword>
<keyword evidence="9 11" id="KW-0443">Lipid metabolism</keyword>
<sequence>MSGVIQGIGIDITEITRIQKAQERHKNFAAKILTAAEFECFEKMSNRRKNEYLAGRFSAKESYSKAYGTGIGNKVSFQEVEILNDEKSGRPIITKQPLKSGKAHISISHTDKLVMTEVIIESN</sequence>
<dbReference type="Proteomes" id="UP000050898">
    <property type="component" value="Unassembled WGS sequence"/>
</dbReference>
<evidence type="ECO:0000313" key="14">
    <source>
        <dbReference type="Proteomes" id="UP000050898"/>
    </source>
</evidence>
<evidence type="ECO:0000313" key="13">
    <source>
        <dbReference type="EMBL" id="KRN08675.1"/>
    </source>
</evidence>
<evidence type="ECO:0000256" key="8">
    <source>
        <dbReference type="ARBA" id="ARBA00022842"/>
    </source>
</evidence>
<evidence type="ECO:0000256" key="3">
    <source>
        <dbReference type="ARBA" id="ARBA00022490"/>
    </source>
</evidence>
<reference evidence="13 14" key="1">
    <citation type="journal article" date="2015" name="Genome Announc.">
        <title>Expanding the biotechnology potential of lactobacilli through comparative genomics of 213 strains and associated genera.</title>
        <authorList>
            <person name="Sun Z."/>
            <person name="Harris H.M."/>
            <person name="McCann A."/>
            <person name="Guo C."/>
            <person name="Argimon S."/>
            <person name="Zhang W."/>
            <person name="Yang X."/>
            <person name="Jeffery I.B."/>
            <person name="Cooney J.C."/>
            <person name="Kagawa T.F."/>
            <person name="Liu W."/>
            <person name="Song Y."/>
            <person name="Salvetti E."/>
            <person name="Wrobel A."/>
            <person name="Rasinkangas P."/>
            <person name="Parkhill J."/>
            <person name="Rea M.C."/>
            <person name="O'Sullivan O."/>
            <person name="Ritari J."/>
            <person name="Douillard F.P."/>
            <person name="Paul Ross R."/>
            <person name="Yang R."/>
            <person name="Briner A.E."/>
            <person name="Felis G.E."/>
            <person name="de Vos W.M."/>
            <person name="Barrangou R."/>
            <person name="Klaenhammer T.R."/>
            <person name="Caufield P.W."/>
            <person name="Cui Y."/>
            <person name="Zhang H."/>
            <person name="O'Toole P.W."/>
        </authorList>
    </citation>
    <scope>NUCLEOTIDE SEQUENCE [LARGE SCALE GENOMIC DNA]</scope>
    <source>
        <strain evidence="13 14">DSM 20444</strain>
    </source>
</reference>
<dbReference type="NCBIfam" id="TIGR00556">
    <property type="entry name" value="pantethn_trn"/>
    <property type="match status" value="1"/>
</dbReference>
<dbReference type="NCBIfam" id="TIGR00516">
    <property type="entry name" value="acpS"/>
    <property type="match status" value="1"/>
</dbReference>
<dbReference type="GO" id="GO:0005829">
    <property type="term" value="C:cytosol"/>
    <property type="evidence" value="ECO:0007669"/>
    <property type="project" value="TreeGrafter"/>
</dbReference>
<evidence type="ECO:0000256" key="10">
    <source>
        <dbReference type="ARBA" id="ARBA00023160"/>
    </source>
</evidence>
<dbReference type="GO" id="GO:0006633">
    <property type="term" value="P:fatty acid biosynthetic process"/>
    <property type="evidence" value="ECO:0007669"/>
    <property type="project" value="UniProtKB-UniRule"/>
</dbReference>
<evidence type="ECO:0000256" key="4">
    <source>
        <dbReference type="ARBA" id="ARBA00022516"/>
    </source>
</evidence>
<keyword evidence="4 11" id="KW-0444">Lipid biosynthesis</keyword>
<evidence type="ECO:0000256" key="5">
    <source>
        <dbReference type="ARBA" id="ARBA00022679"/>
    </source>
</evidence>
<dbReference type="GO" id="GO:0008897">
    <property type="term" value="F:holo-[acyl-carrier-protein] synthase activity"/>
    <property type="evidence" value="ECO:0007669"/>
    <property type="project" value="UniProtKB-UniRule"/>
</dbReference>
<comment type="cofactor">
    <cofactor evidence="1 11">
        <name>Mg(2+)</name>
        <dbReference type="ChEBI" id="CHEBI:18420"/>
    </cofactor>
</comment>
<organism evidence="13 14">
    <name type="scientific">Liquorilactobacillus mali KCTC 3596 = DSM 20444</name>
    <dbReference type="NCBI Taxonomy" id="1046596"/>
    <lineage>
        <taxon>Bacteria</taxon>
        <taxon>Bacillati</taxon>
        <taxon>Bacillota</taxon>
        <taxon>Bacilli</taxon>
        <taxon>Lactobacillales</taxon>
        <taxon>Lactobacillaceae</taxon>
        <taxon>Liquorilactobacillus</taxon>
    </lineage>
</organism>
<feature type="binding site" evidence="11">
    <location>
        <position position="11"/>
    </location>
    <ligand>
        <name>Mg(2+)</name>
        <dbReference type="ChEBI" id="CHEBI:18420"/>
    </ligand>
</feature>
<gene>
    <name evidence="11" type="primary">acpS</name>
    <name evidence="13" type="ORF">FD00_GL001979</name>
</gene>
<dbReference type="SUPFAM" id="SSF56214">
    <property type="entry name" value="4'-phosphopantetheinyl transferase"/>
    <property type="match status" value="1"/>
</dbReference>
<dbReference type="Gene3D" id="3.90.470.20">
    <property type="entry name" value="4'-phosphopantetheinyl transferase domain"/>
    <property type="match status" value="1"/>
</dbReference>
<dbReference type="AlphaFoldDB" id="A0A0R2DZI1"/>
<evidence type="ECO:0000256" key="1">
    <source>
        <dbReference type="ARBA" id="ARBA00001946"/>
    </source>
</evidence>
<comment type="similarity">
    <text evidence="11">Belongs to the P-Pant transferase superfamily. AcpS family.</text>
</comment>
<evidence type="ECO:0000256" key="2">
    <source>
        <dbReference type="ARBA" id="ARBA00010990"/>
    </source>
</evidence>
<evidence type="ECO:0000256" key="7">
    <source>
        <dbReference type="ARBA" id="ARBA00022832"/>
    </source>
</evidence>
<dbReference type="InterPro" id="IPR008278">
    <property type="entry name" value="4-PPantetheinyl_Trfase_dom"/>
</dbReference>
<comment type="catalytic activity">
    <reaction evidence="11">
        <text>apo-[ACP] + CoA = holo-[ACP] + adenosine 3',5'-bisphosphate + H(+)</text>
        <dbReference type="Rhea" id="RHEA:12068"/>
        <dbReference type="Rhea" id="RHEA-COMP:9685"/>
        <dbReference type="Rhea" id="RHEA-COMP:9690"/>
        <dbReference type="ChEBI" id="CHEBI:15378"/>
        <dbReference type="ChEBI" id="CHEBI:29999"/>
        <dbReference type="ChEBI" id="CHEBI:57287"/>
        <dbReference type="ChEBI" id="CHEBI:58343"/>
        <dbReference type="ChEBI" id="CHEBI:64479"/>
        <dbReference type="EC" id="2.7.8.7"/>
    </reaction>
</comment>
<dbReference type="PANTHER" id="PTHR12215:SF10">
    <property type="entry name" value="L-AMINOADIPATE-SEMIALDEHYDE DEHYDROGENASE-PHOSPHOPANTETHEINYL TRANSFERASE"/>
    <property type="match status" value="1"/>
</dbReference>
<comment type="subcellular location">
    <subcellularLocation>
        <location evidence="11">Cytoplasm</location>
    </subcellularLocation>
</comment>